<dbReference type="SUPFAM" id="SSF52540">
    <property type="entry name" value="P-loop containing nucleoside triphosphate hydrolases"/>
    <property type="match status" value="1"/>
</dbReference>
<dbReference type="InterPro" id="IPR021929">
    <property type="entry name" value="R1A-like_N"/>
</dbReference>
<dbReference type="PANTHER" id="PTHR23155">
    <property type="entry name" value="DISEASE RESISTANCE PROTEIN RP"/>
    <property type="match status" value="1"/>
</dbReference>
<dbReference type="GO" id="GO:0009626">
    <property type="term" value="P:plant-type hypersensitive response"/>
    <property type="evidence" value="ECO:0007669"/>
    <property type="project" value="UniProtKB-KW"/>
</dbReference>
<keyword evidence="18" id="KW-1185">Reference proteome</keyword>
<evidence type="ECO:0000256" key="3">
    <source>
        <dbReference type="ARBA" id="ARBA00004496"/>
    </source>
</evidence>
<evidence type="ECO:0000259" key="14">
    <source>
        <dbReference type="Pfam" id="PF12061"/>
    </source>
</evidence>
<dbReference type="GO" id="GO:0051607">
    <property type="term" value="P:defense response to virus"/>
    <property type="evidence" value="ECO:0007669"/>
    <property type="project" value="UniProtKB-ARBA"/>
</dbReference>
<evidence type="ECO:0000256" key="10">
    <source>
        <dbReference type="ARBA" id="ARBA00022821"/>
    </source>
</evidence>
<dbReference type="Gene3D" id="1.10.8.430">
    <property type="entry name" value="Helical domain of apoptotic protease-activating factors"/>
    <property type="match status" value="1"/>
</dbReference>
<keyword evidence="8" id="KW-0677">Repeat</keyword>
<dbReference type="Gene3D" id="3.40.50.300">
    <property type="entry name" value="P-loop containing nucleotide triphosphate hydrolases"/>
    <property type="match status" value="1"/>
</dbReference>
<feature type="domain" description="Disease resistance N-terminal" evidence="15">
    <location>
        <begin position="389"/>
        <end position="464"/>
    </location>
</feature>
<dbReference type="InterPro" id="IPR032675">
    <property type="entry name" value="LRR_dom_sf"/>
</dbReference>
<dbReference type="Proteomes" id="UP001161247">
    <property type="component" value="Chromosome 3"/>
</dbReference>
<dbReference type="PRINTS" id="PR00364">
    <property type="entry name" value="DISEASERSIST"/>
</dbReference>
<evidence type="ECO:0000256" key="1">
    <source>
        <dbReference type="ARBA" id="ARBA00002074"/>
    </source>
</evidence>
<dbReference type="InterPro" id="IPR041118">
    <property type="entry name" value="Rx_N"/>
</dbReference>
<evidence type="ECO:0000256" key="2">
    <source>
        <dbReference type="ARBA" id="ARBA00004170"/>
    </source>
</evidence>
<comment type="similarity">
    <text evidence="4">Belongs to the disease resistance NB-LRR family.</text>
</comment>
<dbReference type="AlphaFoldDB" id="A0AAV1CYX2"/>
<feature type="domain" description="NB-ARC" evidence="13">
    <location>
        <begin position="529"/>
        <end position="691"/>
    </location>
</feature>
<dbReference type="FunFam" id="1.10.10.10:FF:000322">
    <property type="entry name" value="Probable disease resistance protein At1g63360"/>
    <property type="match status" value="1"/>
</dbReference>
<evidence type="ECO:0000256" key="5">
    <source>
        <dbReference type="ARBA" id="ARBA00022490"/>
    </source>
</evidence>
<keyword evidence="10" id="KW-0611">Plant defense</keyword>
<dbReference type="PANTHER" id="PTHR23155:SF1152">
    <property type="entry name" value="AAA+ ATPASE DOMAIN-CONTAINING PROTEIN"/>
    <property type="match status" value="1"/>
</dbReference>
<dbReference type="InterPro" id="IPR044974">
    <property type="entry name" value="Disease_R_plants"/>
</dbReference>
<evidence type="ECO:0000256" key="8">
    <source>
        <dbReference type="ARBA" id="ARBA00022737"/>
    </source>
</evidence>
<feature type="domain" description="Disease resistance protein winged helix" evidence="16">
    <location>
        <begin position="776"/>
        <end position="845"/>
    </location>
</feature>
<evidence type="ECO:0000256" key="11">
    <source>
        <dbReference type="ARBA" id="ARBA00022840"/>
    </source>
</evidence>
<sequence length="1232" mass="140558">MSSSALISCIQSAIDDLDFLIESHSQIHQITHFGYWTLRSKLRNIKMFVHSTTTFDNHDNSLGSLLVTTEADVRRIAEEIQRLRLHFDCLVDPLLKSQSSDILKLIEPIMENIDEWYLTMFDDETRFSASLTKDQIFEIFATCLENLQELHLLRIDDELDIFQALEALEEKLAFLKNLICFATNRTVDPIKDLLSHSQTVAIRAAYLVYACRSGSYKPAGFRLETSTFLQKMKLIEEIHETYSQTLSSLKSSGFAPHALHQDMDDDDSSSVMLNVLDYLISCLWKLLTQNSYRGFVVKDQLQEMFERLRSLRTILKQQPEGFRMEVMEDIVGVVCDAGVLTFSCCQTELTEVGIGIQDLLRRILDILVKFGDNDRVSTFNFPKTDPLGFVDFVLERLSKLTSCRVEPTIKGCLQTIQEELASLRLFLGEIAGLRNTHNELQNLWNRVSEVAYRVEDLIDHLMVGDLPDTSSILKDIESVKEDVLKTNHSKWGEEAEVKEVNTTIGYRVPEQRSPSISNEVVGFVHEESSIMDRLTRGSKQLRIIVIVGMPGAGKTTLASKVYNDISVASYFSVRSWFPISQVVDKKKILIELLTQIDPNYSYSEMTEYDLADKLRRTLKRRKYLIFLDDVWHIEAWNSLKESFPDDYVGSRIILTSRHHDVAPRSMLDEEPLSVQPLDKENSLKLLKSKLVCQDACSPPSSDLLKQIAECCKGLPLTIVIVAGILSGTEMEGWDKILDSLTSGIEAITEHCKNTLDLSYRHLPDYLKPCLLYFGAFQEDAQVSAKKLFQLWIAEGFVRKQKMKRVQDVAKDFLNALISRSLIIVSNRRWDGGVKSCRIHDLILDFCVQKAKDEQFLHILKGQDELLAFNEPQNLRRLCIFSDSKSFKESKLFCPRARSLLFNYRDGEQLDSTVVLDMSCITRNFKLLRVLDIEQIDIGRRFPSEIELLVQLAFLAIRGHMSLISPFIGKLSNLETLIADPCGSNLSLPSSLWNLQNLKNLYIRGRVASGRLPLEDLDSPSVLYELDRLSGVCIPLEVNIEKLMRKFPDIRKLKCNISVENQDSKYLYKIVIPDFLSQLESISVSGQIGFCGTVGFCFPAHLRKLSLSDFVLSGRLISAFGELPNLEVLKMIGVKFEEGTWELNEGEFSKLRFLSLASRDLIKWRACDDQFECLQILVLHACTRLEEMPSCLESVSTLETIEIYDCSKTVEKLVREIAEEQENYGNPLRIIIQ</sequence>
<dbReference type="InterPro" id="IPR027417">
    <property type="entry name" value="P-loop_NTPase"/>
</dbReference>
<dbReference type="EMBL" id="OX459120">
    <property type="protein sequence ID" value="CAI9099707.1"/>
    <property type="molecule type" value="Genomic_DNA"/>
</dbReference>
<evidence type="ECO:0000313" key="17">
    <source>
        <dbReference type="EMBL" id="CAI9099707.1"/>
    </source>
</evidence>
<keyword evidence="11" id="KW-0067">ATP-binding</keyword>
<dbReference type="GO" id="GO:0043531">
    <property type="term" value="F:ADP binding"/>
    <property type="evidence" value="ECO:0007669"/>
    <property type="project" value="InterPro"/>
</dbReference>
<dbReference type="GO" id="GO:0005737">
    <property type="term" value="C:cytoplasm"/>
    <property type="evidence" value="ECO:0007669"/>
    <property type="project" value="UniProtKB-SubCell"/>
</dbReference>
<dbReference type="Pfam" id="PF12061">
    <property type="entry name" value="NB-LRR"/>
    <property type="match status" value="1"/>
</dbReference>
<feature type="domain" description="Late blight resistance protein R1A-like N-terminal" evidence="14">
    <location>
        <begin position="131"/>
        <end position="350"/>
    </location>
</feature>
<comment type="function">
    <text evidence="1">Confers resistance to late blight (Phytophthora infestans) races carrying the avirulence gene Avr1. Resistance proteins guard the plant against pathogens that contain an appropriate avirulence protein via an indirect interaction with this avirulence protein. That triggers a defense system including the hypersensitive response, which restricts the pathogen growth.</text>
</comment>
<dbReference type="Pfam" id="PF18052">
    <property type="entry name" value="Rx_N"/>
    <property type="match status" value="1"/>
</dbReference>
<dbReference type="GO" id="GO:0005524">
    <property type="term" value="F:ATP binding"/>
    <property type="evidence" value="ECO:0007669"/>
    <property type="project" value="UniProtKB-KW"/>
</dbReference>
<evidence type="ECO:0000259" key="15">
    <source>
        <dbReference type="Pfam" id="PF18052"/>
    </source>
</evidence>
<dbReference type="Gene3D" id="3.80.10.10">
    <property type="entry name" value="Ribonuclease Inhibitor"/>
    <property type="match status" value="1"/>
</dbReference>
<proteinExistence type="inferred from homology"/>
<evidence type="ECO:0000256" key="6">
    <source>
        <dbReference type="ARBA" id="ARBA00022614"/>
    </source>
</evidence>
<keyword evidence="9" id="KW-0547">Nucleotide-binding</keyword>
<comment type="subcellular location">
    <subcellularLocation>
        <location evidence="3">Cytoplasm</location>
    </subcellularLocation>
    <subcellularLocation>
        <location evidence="2">Membrane</location>
        <topology evidence="2">Peripheral membrane protein</topology>
    </subcellularLocation>
</comment>
<name>A0AAV1CYX2_OLDCO</name>
<organism evidence="17 18">
    <name type="scientific">Oldenlandia corymbosa var. corymbosa</name>
    <dbReference type="NCBI Taxonomy" id="529605"/>
    <lineage>
        <taxon>Eukaryota</taxon>
        <taxon>Viridiplantae</taxon>
        <taxon>Streptophyta</taxon>
        <taxon>Embryophyta</taxon>
        <taxon>Tracheophyta</taxon>
        <taxon>Spermatophyta</taxon>
        <taxon>Magnoliopsida</taxon>
        <taxon>eudicotyledons</taxon>
        <taxon>Gunneridae</taxon>
        <taxon>Pentapetalae</taxon>
        <taxon>asterids</taxon>
        <taxon>lamiids</taxon>
        <taxon>Gentianales</taxon>
        <taxon>Rubiaceae</taxon>
        <taxon>Rubioideae</taxon>
        <taxon>Spermacoceae</taxon>
        <taxon>Hedyotis-Oldenlandia complex</taxon>
        <taxon>Oldenlandia</taxon>
    </lineage>
</organism>
<dbReference type="InterPro" id="IPR058922">
    <property type="entry name" value="WHD_DRP"/>
</dbReference>
<keyword evidence="5" id="KW-0963">Cytoplasm</keyword>
<dbReference type="Pfam" id="PF23559">
    <property type="entry name" value="WHD_DRP"/>
    <property type="match status" value="1"/>
</dbReference>
<keyword evidence="12" id="KW-0175">Coiled coil</keyword>
<accession>A0AAV1CYX2</accession>
<dbReference type="CDD" id="cd14798">
    <property type="entry name" value="RX-CC_like"/>
    <property type="match status" value="1"/>
</dbReference>
<evidence type="ECO:0000259" key="16">
    <source>
        <dbReference type="Pfam" id="PF23559"/>
    </source>
</evidence>
<evidence type="ECO:0000256" key="4">
    <source>
        <dbReference type="ARBA" id="ARBA00008894"/>
    </source>
</evidence>
<keyword evidence="7" id="KW-0381">Hypersensitive response</keyword>
<evidence type="ECO:0000256" key="12">
    <source>
        <dbReference type="ARBA" id="ARBA00023054"/>
    </source>
</evidence>
<dbReference type="FunFam" id="3.40.50.300:FF:001091">
    <property type="entry name" value="Probable disease resistance protein At1g61300"/>
    <property type="match status" value="1"/>
</dbReference>
<dbReference type="SUPFAM" id="SSF52058">
    <property type="entry name" value="L domain-like"/>
    <property type="match status" value="1"/>
</dbReference>
<protein>
    <submittedName>
        <fullName evidence="17">OLC1v1036567C1</fullName>
    </submittedName>
</protein>
<evidence type="ECO:0000256" key="7">
    <source>
        <dbReference type="ARBA" id="ARBA00022667"/>
    </source>
</evidence>
<dbReference type="GO" id="GO:0016020">
    <property type="term" value="C:membrane"/>
    <property type="evidence" value="ECO:0007669"/>
    <property type="project" value="UniProtKB-SubCell"/>
</dbReference>
<dbReference type="Pfam" id="PF00931">
    <property type="entry name" value="NB-ARC"/>
    <property type="match status" value="1"/>
</dbReference>
<reference evidence="17" key="1">
    <citation type="submission" date="2023-03" db="EMBL/GenBank/DDBJ databases">
        <authorList>
            <person name="Julca I."/>
        </authorList>
    </citation>
    <scope>NUCLEOTIDE SEQUENCE</scope>
</reference>
<dbReference type="InterPro" id="IPR042197">
    <property type="entry name" value="Apaf_helical"/>
</dbReference>
<dbReference type="InterPro" id="IPR036388">
    <property type="entry name" value="WH-like_DNA-bd_sf"/>
</dbReference>
<dbReference type="InterPro" id="IPR002182">
    <property type="entry name" value="NB-ARC"/>
</dbReference>
<gene>
    <name evidence="17" type="ORF">OLC1_LOCUS9672</name>
</gene>
<keyword evidence="6" id="KW-0433">Leucine-rich repeat</keyword>
<evidence type="ECO:0000256" key="9">
    <source>
        <dbReference type="ARBA" id="ARBA00022741"/>
    </source>
</evidence>
<dbReference type="Gene3D" id="1.10.10.10">
    <property type="entry name" value="Winged helix-like DNA-binding domain superfamily/Winged helix DNA-binding domain"/>
    <property type="match status" value="1"/>
</dbReference>
<evidence type="ECO:0000313" key="18">
    <source>
        <dbReference type="Proteomes" id="UP001161247"/>
    </source>
</evidence>
<dbReference type="InterPro" id="IPR038005">
    <property type="entry name" value="RX-like_CC"/>
</dbReference>
<evidence type="ECO:0000259" key="13">
    <source>
        <dbReference type="Pfam" id="PF00931"/>
    </source>
</evidence>